<dbReference type="EMBL" id="LCYA01000052">
    <property type="protein sequence ID" value="KWV88297.1"/>
    <property type="molecule type" value="Genomic_DNA"/>
</dbReference>
<dbReference type="Proteomes" id="UP000061348">
    <property type="component" value="Unassembled WGS sequence"/>
</dbReference>
<sequence>MINLLAQLRFKIGNAHLAGVGIDQAGQVKTGRRGFQRRADEGTNLPRRLIRLVLHRTHKTLHVVGIALHLPRHIGLHNNPQAIAGAHILQAAGRGAQAQVHRDRCFERCRPAPAQARLQQHARRVAEAGNHRGLAGTHLHQARRCHGKQHQQHRPRHAPPGKRPGRLLIAVMVMVVAVMVVMTVIMIVGMSAQQTNSLLNGFARRRRVGGQGKRT</sequence>
<accession>A0A109LI14</accession>
<feature type="region of interest" description="Disordered" evidence="1">
    <location>
        <begin position="143"/>
        <end position="163"/>
    </location>
</feature>
<name>A0A109LI14_PSEFL</name>
<keyword evidence="2" id="KW-1133">Transmembrane helix</keyword>
<evidence type="ECO:0000256" key="1">
    <source>
        <dbReference type="SAM" id="MobiDB-lite"/>
    </source>
</evidence>
<comment type="caution">
    <text evidence="3">The sequence shown here is derived from an EMBL/GenBank/DDBJ whole genome shotgun (WGS) entry which is preliminary data.</text>
</comment>
<evidence type="ECO:0000313" key="4">
    <source>
        <dbReference type="Proteomes" id="UP000061348"/>
    </source>
</evidence>
<organism evidence="3 4">
    <name type="scientific">Pseudomonas fluorescens</name>
    <dbReference type="NCBI Taxonomy" id="294"/>
    <lineage>
        <taxon>Bacteria</taxon>
        <taxon>Pseudomonadati</taxon>
        <taxon>Pseudomonadota</taxon>
        <taxon>Gammaproteobacteria</taxon>
        <taxon>Pseudomonadales</taxon>
        <taxon>Pseudomonadaceae</taxon>
        <taxon>Pseudomonas</taxon>
    </lineage>
</organism>
<protein>
    <submittedName>
        <fullName evidence="3">Uncharacterized protein</fullName>
    </submittedName>
</protein>
<keyword evidence="2" id="KW-0812">Transmembrane</keyword>
<evidence type="ECO:0000313" key="3">
    <source>
        <dbReference type="EMBL" id="KWV88297.1"/>
    </source>
</evidence>
<feature type="transmembrane region" description="Helical" evidence="2">
    <location>
        <begin position="167"/>
        <end position="192"/>
    </location>
</feature>
<reference evidence="3 4" key="1">
    <citation type="submission" date="2015-05" db="EMBL/GenBank/DDBJ databases">
        <title>A genomic and transcriptomic approach to investigate the blue pigment phenotype in Pseudomonas fluorescens.</title>
        <authorList>
            <person name="Andreani N.A."/>
            <person name="Cardazzo B."/>
        </authorList>
    </citation>
    <scope>NUCLEOTIDE SEQUENCE [LARGE SCALE GENOMIC DNA]</scope>
    <source>
        <strain evidence="3 4">Ps_22</strain>
    </source>
</reference>
<dbReference type="AlphaFoldDB" id="A0A109LI14"/>
<keyword evidence="2" id="KW-0472">Membrane</keyword>
<proteinExistence type="predicted"/>
<evidence type="ECO:0000256" key="2">
    <source>
        <dbReference type="SAM" id="Phobius"/>
    </source>
</evidence>
<gene>
    <name evidence="3" type="ORF">PFLmoz3_01192</name>
</gene>